<dbReference type="RefSeq" id="WP_072877571.1">
    <property type="nucleotide sequence ID" value="NZ_FQVT01000002.1"/>
</dbReference>
<feature type="domain" description="Endonuclease/exonuclease/phosphatase" evidence="1">
    <location>
        <begin position="33"/>
        <end position="350"/>
    </location>
</feature>
<keyword evidence="2" id="KW-0269">Exonuclease</keyword>
<dbReference type="OrthoDB" id="9802724at2"/>
<evidence type="ECO:0000313" key="3">
    <source>
        <dbReference type="Proteomes" id="UP000183945"/>
    </source>
</evidence>
<keyword evidence="3" id="KW-1185">Reference proteome</keyword>
<dbReference type="GO" id="GO:0004527">
    <property type="term" value="F:exonuclease activity"/>
    <property type="evidence" value="ECO:0007669"/>
    <property type="project" value="UniProtKB-KW"/>
</dbReference>
<evidence type="ECO:0000259" key="1">
    <source>
        <dbReference type="Pfam" id="PF19580"/>
    </source>
</evidence>
<keyword evidence="2" id="KW-0378">Hydrolase</keyword>
<dbReference type="InterPro" id="IPR036691">
    <property type="entry name" value="Endo/exonu/phosph_ase_sf"/>
</dbReference>
<keyword evidence="2" id="KW-0255">Endonuclease</keyword>
<reference evidence="3" key="1">
    <citation type="submission" date="2016-11" db="EMBL/GenBank/DDBJ databases">
        <authorList>
            <person name="Varghese N."/>
            <person name="Submissions S."/>
        </authorList>
    </citation>
    <scope>NUCLEOTIDE SEQUENCE [LARGE SCALE GENOMIC DNA]</scope>
    <source>
        <strain evidence="3">DSM 24579</strain>
    </source>
</reference>
<gene>
    <name evidence="2" type="ORF">SAMN05444483_102382</name>
</gene>
<sequence length="361" mass="41807">MLIRNFPLFIINLLLLLASEKLCAQEREFKIVSIAFYNLENLFDTKNNPFTFDDDRTPEGDDVWTTPKYHEKLQHLAKVISEIGIAEIQQPPVLIGICEVENREVVEDLIKQPDLQQYNYGIIHYDSPDRRGIDVALLYRKDFFFPKHSQSRELLIFNSNKSNKRVYTRDQLVVSGILDGETFHLIVNHWPSRSGGQAASNYKREKAAALNHKIIDSIFNKEPLARIISMGDFNDDPTNSSFKKILETKKSPKNLNLHQLYNPMEKMRKKGLGTLAYRDGWNLFDQIILSGGFTTKSYETFQYYKAGIFNKKYLINQNGKFKGYPFRSYGSSGYQGGYSDHFPVYVYLIKEVPSNSSYKEE</sequence>
<accession>A0A1M5EHT8</accession>
<dbReference type="SUPFAM" id="SSF56219">
    <property type="entry name" value="DNase I-like"/>
    <property type="match status" value="1"/>
</dbReference>
<dbReference type="Gene3D" id="3.60.10.10">
    <property type="entry name" value="Endonuclease/exonuclease/phosphatase"/>
    <property type="match status" value="1"/>
</dbReference>
<dbReference type="InterPro" id="IPR005135">
    <property type="entry name" value="Endo/exonuclease/phosphatase"/>
</dbReference>
<dbReference type="Pfam" id="PF19580">
    <property type="entry name" value="Exo_endo_phos_3"/>
    <property type="match status" value="1"/>
</dbReference>
<dbReference type="PANTHER" id="PTHR42834:SF1">
    <property type="entry name" value="ENDONUCLEASE_EXONUCLEASE_PHOSPHATASE FAMILY PROTEIN (AFU_ORTHOLOGUE AFUA_3G09210)"/>
    <property type="match status" value="1"/>
</dbReference>
<dbReference type="Proteomes" id="UP000183945">
    <property type="component" value="Unassembled WGS sequence"/>
</dbReference>
<evidence type="ECO:0000313" key="2">
    <source>
        <dbReference type="EMBL" id="SHF78767.1"/>
    </source>
</evidence>
<name>A0A1M5EHT8_SALEC</name>
<keyword evidence="2" id="KW-0540">Nuclease</keyword>
<dbReference type="EMBL" id="FQVT01000002">
    <property type="protein sequence ID" value="SHF78767.1"/>
    <property type="molecule type" value="Genomic_DNA"/>
</dbReference>
<organism evidence="2 3">
    <name type="scientific">Salegentibacter echinorum</name>
    <dbReference type="NCBI Taxonomy" id="1073325"/>
    <lineage>
        <taxon>Bacteria</taxon>
        <taxon>Pseudomonadati</taxon>
        <taxon>Bacteroidota</taxon>
        <taxon>Flavobacteriia</taxon>
        <taxon>Flavobacteriales</taxon>
        <taxon>Flavobacteriaceae</taxon>
        <taxon>Salegentibacter</taxon>
    </lineage>
</organism>
<dbReference type="PANTHER" id="PTHR42834">
    <property type="entry name" value="ENDONUCLEASE/EXONUCLEASE/PHOSPHATASE FAMILY PROTEIN (AFU_ORTHOLOGUE AFUA_3G09210)"/>
    <property type="match status" value="1"/>
</dbReference>
<proteinExistence type="predicted"/>
<dbReference type="GO" id="GO:0004519">
    <property type="term" value="F:endonuclease activity"/>
    <property type="evidence" value="ECO:0007669"/>
    <property type="project" value="UniProtKB-KW"/>
</dbReference>
<protein>
    <submittedName>
        <fullName evidence="2">Endonuclease/Exonuclease/phosphatase family protein</fullName>
    </submittedName>
</protein>
<dbReference type="STRING" id="1073325.SAMN05444483_102382"/>
<dbReference type="AlphaFoldDB" id="A0A1M5EHT8"/>